<protein>
    <submittedName>
        <fullName evidence="7">Thiosulfate dehydrogenase</fullName>
    </submittedName>
</protein>
<feature type="chain" id="PRO_5010319888" evidence="5">
    <location>
        <begin position="28"/>
        <end position="351"/>
    </location>
</feature>
<dbReference type="STRING" id="515897.SAMN05421849_2300"/>
<evidence type="ECO:0000256" key="3">
    <source>
        <dbReference type="ARBA" id="ARBA00023004"/>
    </source>
</evidence>
<keyword evidence="1 4" id="KW-0349">Heme</keyword>
<evidence type="ECO:0000313" key="7">
    <source>
        <dbReference type="EMBL" id="SIT86517.1"/>
    </source>
</evidence>
<gene>
    <name evidence="7" type="ORF">SAMN05421849_2300</name>
</gene>
<dbReference type="EMBL" id="FTPS01000002">
    <property type="protein sequence ID" value="SIT86517.1"/>
    <property type="molecule type" value="Genomic_DNA"/>
</dbReference>
<feature type="signal peptide" evidence="5">
    <location>
        <begin position="1"/>
        <end position="27"/>
    </location>
</feature>
<evidence type="ECO:0000259" key="6">
    <source>
        <dbReference type="PROSITE" id="PS51007"/>
    </source>
</evidence>
<evidence type="ECO:0000256" key="5">
    <source>
        <dbReference type="SAM" id="SignalP"/>
    </source>
</evidence>
<keyword evidence="8" id="KW-1185">Reference proteome</keyword>
<name>A0A1R3X6H4_9RHOB</name>
<dbReference type="GO" id="GO:0020037">
    <property type="term" value="F:heme binding"/>
    <property type="evidence" value="ECO:0007669"/>
    <property type="project" value="InterPro"/>
</dbReference>
<keyword evidence="5" id="KW-0732">Signal</keyword>
<evidence type="ECO:0000256" key="4">
    <source>
        <dbReference type="PROSITE-ProRule" id="PRU00433"/>
    </source>
</evidence>
<dbReference type="GO" id="GO:0009055">
    <property type="term" value="F:electron transfer activity"/>
    <property type="evidence" value="ECO:0007669"/>
    <property type="project" value="InterPro"/>
</dbReference>
<dbReference type="PROSITE" id="PS51007">
    <property type="entry name" value="CYTC"/>
    <property type="match status" value="1"/>
</dbReference>
<dbReference type="InterPro" id="IPR051459">
    <property type="entry name" value="Cytochrome_c-type_DH"/>
</dbReference>
<keyword evidence="3 4" id="KW-0408">Iron</keyword>
<dbReference type="Proteomes" id="UP000192455">
    <property type="component" value="Unassembled WGS sequence"/>
</dbReference>
<dbReference type="Pfam" id="PF00034">
    <property type="entry name" value="Cytochrom_C"/>
    <property type="match status" value="1"/>
</dbReference>
<evidence type="ECO:0000313" key="8">
    <source>
        <dbReference type="Proteomes" id="UP000192455"/>
    </source>
</evidence>
<keyword evidence="2 4" id="KW-0479">Metal-binding</keyword>
<dbReference type="GO" id="GO:0046872">
    <property type="term" value="F:metal ion binding"/>
    <property type="evidence" value="ECO:0007669"/>
    <property type="project" value="UniProtKB-KW"/>
</dbReference>
<dbReference type="InterPro" id="IPR036909">
    <property type="entry name" value="Cyt_c-like_dom_sf"/>
</dbReference>
<evidence type="ECO:0000256" key="1">
    <source>
        <dbReference type="ARBA" id="ARBA00022617"/>
    </source>
</evidence>
<proteinExistence type="predicted"/>
<dbReference type="SUPFAM" id="SSF46626">
    <property type="entry name" value="Cytochrome c"/>
    <property type="match status" value="2"/>
</dbReference>
<organism evidence="7 8">
    <name type="scientific">Pontibaca methylaminivorans</name>
    <dbReference type="NCBI Taxonomy" id="515897"/>
    <lineage>
        <taxon>Bacteria</taxon>
        <taxon>Pseudomonadati</taxon>
        <taxon>Pseudomonadota</taxon>
        <taxon>Alphaproteobacteria</taxon>
        <taxon>Rhodobacterales</taxon>
        <taxon>Roseobacteraceae</taxon>
        <taxon>Pontibaca</taxon>
    </lineage>
</organism>
<dbReference type="PANTHER" id="PTHR35008:SF8">
    <property type="entry name" value="ALCOHOL DEHYDROGENASE CYTOCHROME C SUBUNIT"/>
    <property type="match status" value="1"/>
</dbReference>
<dbReference type="PANTHER" id="PTHR35008">
    <property type="entry name" value="BLL4482 PROTEIN-RELATED"/>
    <property type="match status" value="1"/>
</dbReference>
<dbReference type="Pfam" id="PF21342">
    <property type="entry name" value="SoxA-TsdA_cyt-c"/>
    <property type="match status" value="1"/>
</dbReference>
<dbReference type="Gene3D" id="1.10.760.10">
    <property type="entry name" value="Cytochrome c-like domain"/>
    <property type="match status" value="2"/>
</dbReference>
<dbReference type="AlphaFoldDB" id="A0A1R3X6H4"/>
<dbReference type="RefSeq" id="WP_076650200.1">
    <property type="nucleotide sequence ID" value="NZ_FTPS01000002.1"/>
</dbReference>
<feature type="domain" description="Cytochrome c" evidence="6">
    <location>
        <begin position="192"/>
        <end position="285"/>
    </location>
</feature>
<reference evidence="7 8" key="1">
    <citation type="submission" date="2017-01" db="EMBL/GenBank/DDBJ databases">
        <authorList>
            <person name="Mah S.A."/>
            <person name="Swanson W.J."/>
            <person name="Moy G.W."/>
            <person name="Vacquier V.D."/>
        </authorList>
    </citation>
    <scope>NUCLEOTIDE SEQUENCE [LARGE SCALE GENOMIC DNA]</scope>
    <source>
        <strain evidence="7 8">DSM 21219</strain>
    </source>
</reference>
<dbReference type="InterPro" id="IPR009056">
    <property type="entry name" value="Cyt_c-like_dom"/>
</dbReference>
<accession>A0A1R3X6H4</accession>
<sequence>MSPRFTPLITASATVLAFSIAPLPSAAQEDNSPTGPEDMPQEVDLNDWSVGDIDALPDDEYGRAVRYGHALTVETHAHIGPEVEDESMRYSGNNLDCASCHQDAATKPFAMPWTGVAATFPQYRGRENTLQTVEDRVNGCMERSMNGRALPLDSAEMRAFSAYIHFLSAGIPVGAKVTGAGTIPDPAPDRAADPVAGEQVYAEQCSVCHGDDGHGMRNGEPGDGEGYLYPPVFGDDSYNDGAGMYRMLMAYRFILANMPQGVDHEDRILTPDEAYDVAAYINSQPRGHKEGMESDFPDRLRKPADMPFEPWAGDFLPEQHKYGPFKPIADWLVAERAARDAAEEEGPQADE</sequence>
<evidence type="ECO:0000256" key="2">
    <source>
        <dbReference type="ARBA" id="ARBA00022723"/>
    </source>
</evidence>
<dbReference type="OrthoDB" id="9779283at2"/>